<dbReference type="PANTHER" id="PTHR46733:SF4">
    <property type="entry name" value="HEAT SHOCK PROTEIN 21, CHLOROPLASTIC"/>
    <property type="match status" value="1"/>
</dbReference>
<evidence type="ECO:0000256" key="1">
    <source>
        <dbReference type="ARBA" id="ARBA00023016"/>
    </source>
</evidence>
<feature type="region of interest" description="Disordered" evidence="4">
    <location>
        <begin position="1"/>
        <end position="27"/>
    </location>
</feature>
<gene>
    <name evidence="6" type="ORF">SAMN05216481_101574</name>
</gene>
<feature type="domain" description="SHSP" evidence="5">
    <location>
        <begin position="48"/>
        <end position="155"/>
    </location>
</feature>
<organism evidence="6 7">
    <name type="scientific">Streptomyces radiopugnans</name>
    <dbReference type="NCBI Taxonomy" id="403935"/>
    <lineage>
        <taxon>Bacteria</taxon>
        <taxon>Bacillati</taxon>
        <taxon>Actinomycetota</taxon>
        <taxon>Actinomycetes</taxon>
        <taxon>Kitasatosporales</taxon>
        <taxon>Streptomycetaceae</taxon>
        <taxon>Streptomyces</taxon>
    </lineage>
</organism>
<dbReference type="GO" id="GO:0009408">
    <property type="term" value="P:response to heat"/>
    <property type="evidence" value="ECO:0007669"/>
    <property type="project" value="InterPro"/>
</dbReference>
<dbReference type="PROSITE" id="PS01031">
    <property type="entry name" value="SHSP"/>
    <property type="match status" value="1"/>
</dbReference>
<evidence type="ECO:0000256" key="2">
    <source>
        <dbReference type="PROSITE-ProRule" id="PRU00285"/>
    </source>
</evidence>
<keyword evidence="7" id="KW-1185">Reference proteome</keyword>
<dbReference type="InterPro" id="IPR002068">
    <property type="entry name" value="A-crystallin/Hsp20_dom"/>
</dbReference>
<evidence type="ECO:0000256" key="4">
    <source>
        <dbReference type="SAM" id="MobiDB-lite"/>
    </source>
</evidence>
<dbReference type="CDD" id="cd06464">
    <property type="entry name" value="ACD_sHsps-like"/>
    <property type="match status" value="1"/>
</dbReference>
<dbReference type="AlphaFoldDB" id="A0A1H8ZJ46"/>
<dbReference type="Gene3D" id="2.60.40.790">
    <property type="match status" value="1"/>
</dbReference>
<dbReference type="STRING" id="403935.SAMN05216481_101574"/>
<comment type="similarity">
    <text evidence="2 3">Belongs to the small heat shock protein (HSP20) family.</text>
</comment>
<sequence>MKMPVRRGEGAHRPARQQPGWGWRDPRSEFENLWSEVGRFFQQGTTPTGERPWVPLVEEEETEDAYLVRAELPGIPRENVSVELDANELHITGELQEEHHGKVLSRRTGRFSYRTMVPHDIDDEAVSADLADGVLAVRIPKSPQGKRRTIDISAQ</sequence>
<dbReference type="PANTHER" id="PTHR46733">
    <property type="entry name" value="26.5 KDA HEAT SHOCK PROTEIN, MITOCHONDRIAL"/>
    <property type="match status" value="1"/>
</dbReference>
<evidence type="ECO:0000313" key="6">
    <source>
        <dbReference type="EMBL" id="SEP64579.1"/>
    </source>
</evidence>
<dbReference type="InterPro" id="IPR044587">
    <property type="entry name" value="HSP21-like"/>
</dbReference>
<dbReference type="EMBL" id="FOET01000001">
    <property type="protein sequence ID" value="SEP64579.1"/>
    <property type="molecule type" value="Genomic_DNA"/>
</dbReference>
<evidence type="ECO:0000256" key="3">
    <source>
        <dbReference type="RuleBase" id="RU003616"/>
    </source>
</evidence>
<evidence type="ECO:0000313" key="7">
    <source>
        <dbReference type="Proteomes" id="UP000199055"/>
    </source>
</evidence>
<evidence type="ECO:0000259" key="5">
    <source>
        <dbReference type="PROSITE" id="PS01031"/>
    </source>
</evidence>
<dbReference type="SUPFAM" id="SSF49764">
    <property type="entry name" value="HSP20-like chaperones"/>
    <property type="match status" value="1"/>
</dbReference>
<protein>
    <submittedName>
        <fullName evidence="6">HSP20 family protein</fullName>
    </submittedName>
</protein>
<accession>A0A1H8ZJ46</accession>
<feature type="compositionally biased region" description="Basic and acidic residues" evidence="4">
    <location>
        <begin position="1"/>
        <end position="12"/>
    </location>
</feature>
<dbReference type="InterPro" id="IPR008978">
    <property type="entry name" value="HSP20-like_chaperone"/>
</dbReference>
<proteinExistence type="inferred from homology"/>
<name>A0A1H8ZJ46_9ACTN</name>
<reference evidence="6 7" key="1">
    <citation type="submission" date="2016-10" db="EMBL/GenBank/DDBJ databases">
        <authorList>
            <person name="de Groot N.N."/>
        </authorList>
    </citation>
    <scope>NUCLEOTIDE SEQUENCE [LARGE SCALE GENOMIC DNA]</scope>
    <source>
        <strain evidence="6 7">CGMCC 4.3519</strain>
    </source>
</reference>
<keyword evidence="1" id="KW-0346">Stress response</keyword>
<dbReference type="Proteomes" id="UP000199055">
    <property type="component" value="Unassembled WGS sequence"/>
</dbReference>
<dbReference type="Pfam" id="PF00011">
    <property type="entry name" value="HSP20"/>
    <property type="match status" value="1"/>
</dbReference>